<dbReference type="OrthoDB" id="5821246at2"/>
<dbReference type="InterPro" id="IPR016936">
    <property type="entry name" value="UCP029693"/>
</dbReference>
<sequence length="332" mass="37057">MEKFTKKRVFAGLFLLFLLNYGVAVYWSMEPDIMDVSQLVALSQEEAKEEGKTAVVGYTTTTTLITVAETLLNKPGGYLVNDVTPPSIFMDNMPNWELGVLEQVRDLSLIMRKDFSRSQSQSIEDKDLVKAQPKFNIDSQSWNLPSAEKEYGEAIAALRSYRTRLADPAQTDAQFYARADNLVSWLKEVQNRLGSLSQGLSSSVGRHSLNVGLAGETGAEQSTYAPEEKLIKTPWLKIDDVFYRSRGATWALLHFMKAVEVDFKGVLEKKNATVSLRQIIRELEETQQTVWSPMILNGSGFGVMANHSLVMANYISRSNAAVQDLIELLGKG</sequence>
<evidence type="ECO:0000313" key="1">
    <source>
        <dbReference type="EMBL" id="RJG47578.1"/>
    </source>
</evidence>
<comment type="caution">
    <text evidence="1">The sequence shown here is derived from an EMBL/GenBank/DDBJ whole genome shotgun (WGS) entry which is preliminary data.</text>
</comment>
<proteinExistence type="predicted"/>
<dbReference type="Proteomes" id="UP000283255">
    <property type="component" value="Unassembled WGS sequence"/>
</dbReference>
<reference evidence="1 2" key="1">
    <citation type="submission" date="2018-09" db="EMBL/GenBank/DDBJ databases">
        <authorList>
            <person name="Wang F."/>
        </authorList>
    </citation>
    <scope>NUCLEOTIDE SEQUENCE [LARGE SCALE GENOMIC DNA]</scope>
    <source>
        <strain evidence="1 2">PLHSC7-2</strain>
    </source>
</reference>
<dbReference type="RefSeq" id="WP_119910731.1">
    <property type="nucleotide sequence ID" value="NZ_QZCH01000012.1"/>
</dbReference>
<keyword evidence="2" id="KW-1185">Reference proteome</keyword>
<dbReference type="EMBL" id="QZCH01000012">
    <property type="protein sequence ID" value="RJG47578.1"/>
    <property type="molecule type" value="Genomic_DNA"/>
</dbReference>
<evidence type="ECO:0000313" key="2">
    <source>
        <dbReference type="Proteomes" id="UP000283255"/>
    </source>
</evidence>
<reference evidence="1 2" key="2">
    <citation type="submission" date="2019-01" db="EMBL/GenBank/DDBJ databases">
        <title>Motilimonas pumilus sp. nov., isolated from the gut of sea cucumber (Apostichopus japonicus).</title>
        <authorList>
            <person name="Wang F.-Q."/>
            <person name="Ren L.-H."/>
            <person name="Lin Y.-W."/>
            <person name="Sun G.-H."/>
            <person name="Du Z.-J."/>
            <person name="Zhao J.-X."/>
            <person name="Liu X.-J."/>
            <person name="Liu L.-J."/>
        </authorList>
    </citation>
    <scope>NUCLEOTIDE SEQUENCE [LARGE SCALE GENOMIC DNA]</scope>
    <source>
        <strain evidence="1 2">PLHSC7-2</strain>
    </source>
</reference>
<dbReference type="Pfam" id="PF10095">
    <property type="entry name" value="DUF2333"/>
    <property type="match status" value="1"/>
</dbReference>
<dbReference type="PIRSF" id="PIRSF029693">
    <property type="entry name" value="UCP029693"/>
    <property type="match status" value="1"/>
</dbReference>
<dbReference type="AlphaFoldDB" id="A0A418YEN8"/>
<name>A0A418YEN8_9GAMM</name>
<protein>
    <submittedName>
        <fullName evidence="1">DUF2333 family protein</fullName>
    </submittedName>
</protein>
<gene>
    <name evidence="1" type="ORF">D1Z90_10610</name>
</gene>
<organism evidence="1 2">
    <name type="scientific">Motilimonas pumila</name>
    <dbReference type="NCBI Taxonomy" id="2303987"/>
    <lineage>
        <taxon>Bacteria</taxon>
        <taxon>Pseudomonadati</taxon>
        <taxon>Pseudomonadota</taxon>
        <taxon>Gammaproteobacteria</taxon>
        <taxon>Alteromonadales</taxon>
        <taxon>Alteromonadales genera incertae sedis</taxon>
        <taxon>Motilimonas</taxon>
    </lineage>
</organism>
<accession>A0A418YEN8</accession>